<gene>
    <name evidence="3" type="ORF">MELIAE_LOCUS1997</name>
</gene>
<evidence type="ECO:0000259" key="2">
    <source>
        <dbReference type="Pfam" id="PF16064"/>
    </source>
</evidence>
<reference evidence="3" key="1">
    <citation type="submission" date="2021-12" db="EMBL/GenBank/DDBJ databases">
        <authorList>
            <person name="King R."/>
        </authorList>
    </citation>
    <scope>NUCLEOTIDE SEQUENCE</scope>
</reference>
<name>A0A9P0AU25_BRAAE</name>
<feature type="region of interest" description="Disordered" evidence="1">
    <location>
        <begin position="77"/>
        <end position="113"/>
    </location>
</feature>
<dbReference type="PANTHER" id="PTHR34153:SF2">
    <property type="entry name" value="SI:CH211-262H13.3-RELATED"/>
    <property type="match status" value="1"/>
</dbReference>
<dbReference type="PANTHER" id="PTHR34153">
    <property type="entry name" value="SI:CH211-262H13.3-RELATED-RELATED"/>
    <property type="match status" value="1"/>
</dbReference>
<dbReference type="AlphaFoldDB" id="A0A9P0AU25"/>
<evidence type="ECO:0000313" key="4">
    <source>
        <dbReference type="Proteomes" id="UP001154078"/>
    </source>
</evidence>
<keyword evidence="4" id="KW-1185">Reference proteome</keyword>
<feature type="compositionally biased region" description="Basic residues" evidence="1">
    <location>
        <begin position="91"/>
        <end position="100"/>
    </location>
</feature>
<feature type="region of interest" description="Disordered" evidence="1">
    <location>
        <begin position="142"/>
        <end position="166"/>
    </location>
</feature>
<evidence type="ECO:0000313" key="3">
    <source>
        <dbReference type="EMBL" id="CAH0548523.1"/>
    </source>
</evidence>
<sequence>MDNFCVVEFNDGVQMVPENWIFGTKCYWPHFKSSSRFIKAVQCRENPDSTWSLYSVKILGTYDCYETAKKKLKLAEERTDLESSDAEDAKKKRKLNHKKNLSSGPDSDEDDFIISSFPKPPQKVLTLPNNRVLSKTETEVIEDLSDETPGTSEMEDSTSNLTSSNKGEINHESKVLKELFGIKLKLVKMEQIIENNKCKCKQVDDNIQLEEMEDFENIFPINNDDELKRIELLLENTDYKNKLGKILTQLGGIRVDERAKLILRKIITDKFAMEFNWLGLKNKKKFESLNLTKVIIQGTRFKSAFTEKEVIDAIKNWLRHAKTRNFNKESKP</sequence>
<feature type="domain" description="DUF4806" evidence="2">
    <location>
        <begin position="218"/>
        <end position="294"/>
    </location>
</feature>
<dbReference type="Proteomes" id="UP001154078">
    <property type="component" value="Chromosome 10"/>
</dbReference>
<dbReference type="OrthoDB" id="6776298at2759"/>
<dbReference type="Pfam" id="PF16064">
    <property type="entry name" value="DUF4806"/>
    <property type="match status" value="1"/>
</dbReference>
<evidence type="ECO:0000256" key="1">
    <source>
        <dbReference type="SAM" id="MobiDB-lite"/>
    </source>
</evidence>
<proteinExistence type="predicted"/>
<protein>
    <recommendedName>
        <fullName evidence="2">DUF4806 domain-containing protein</fullName>
    </recommendedName>
</protein>
<organism evidence="3 4">
    <name type="scientific">Brassicogethes aeneus</name>
    <name type="common">Rape pollen beetle</name>
    <name type="synonym">Meligethes aeneus</name>
    <dbReference type="NCBI Taxonomy" id="1431903"/>
    <lineage>
        <taxon>Eukaryota</taxon>
        <taxon>Metazoa</taxon>
        <taxon>Ecdysozoa</taxon>
        <taxon>Arthropoda</taxon>
        <taxon>Hexapoda</taxon>
        <taxon>Insecta</taxon>
        <taxon>Pterygota</taxon>
        <taxon>Neoptera</taxon>
        <taxon>Endopterygota</taxon>
        <taxon>Coleoptera</taxon>
        <taxon>Polyphaga</taxon>
        <taxon>Cucujiformia</taxon>
        <taxon>Nitidulidae</taxon>
        <taxon>Meligethinae</taxon>
        <taxon>Brassicogethes</taxon>
    </lineage>
</organism>
<dbReference type="EMBL" id="OV121141">
    <property type="protein sequence ID" value="CAH0548523.1"/>
    <property type="molecule type" value="Genomic_DNA"/>
</dbReference>
<dbReference type="InterPro" id="IPR032071">
    <property type="entry name" value="DUF4806"/>
</dbReference>
<accession>A0A9P0AU25</accession>
<feature type="compositionally biased region" description="Polar residues" evidence="1">
    <location>
        <begin position="157"/>
        <end position="166"/>
    </location>
</feature>